<name>A0A0E0QL48_ORYRU</name>
<organism evidence="2 3">
    <name type="scientific">Oryza rufipogon</name>
    <name type="common">Brownbeard rice</name>
    <name type="synonym">Asian wild rice</name>
    <dbReference type="NCBI Taxonomy" id="4529"/>
    <lineage>
        <taxon>Eukaryota</taxon>
        <taxon>Viridiplantae</taxon>
        <taxon>Streptophyta</taxon>
        <taxon>Embryophyta</taxon>
        <taxon>Tracheophyta</taxon>
        <taxon>Spermatophyta</taxon>
        <taxon>Magnoliopsida</taxon>
        <taxon>Liliopsida</taxon>
        <taxon>Poales</taxon>
        <taxon>Poaceae</taxon>
        <taxon>BOP clade</taxon>
        <taxon>Oryzoideae</taxon>
        <taxon>Oryzeae</taxon>
        <taxon>Oryzinae</taxon>
        <taxon>Oryza</taxon>
    </lineage>
</organism>
<dbReference type="Proteomes" id="UP000008022">
    <property type="component" value="Unassembled WGS sequence"/>
</dbReference>
<evidence type="ECO:0000313" key="2">
    <source>
        <dbReference type="EnsemblPlants" id="ORUFI08G22670.1"/>
    </source>
</evidence>
<feature type="region of interest" description="Disordered" evidence="1">
    <location>
        <begin position="1"/>
        <end position="22"/>
    </location>
</feature>
<proteinExistence type="predicted"/>
<protein>
    <submittedName>
        <fullName evidence="2">Uncharacterized protein</fullName>
    </submittedName>
</protein>
<dbReference type="AlphaFoldDB" id="A0A0E0QL48"/>
<dbReference type="Gramene" id="ORUFI08G22670.1">
    <property type="protein sequence ID" value="ORUFI08G22670.1"/>
    <property type="gene ID" value="ORUFI08G22670"/>
</dbReference>
<dbReference type="HOGENOM" id="CLU_2908148_0_0_1"/>
<evidence type="ECO:0000313" key="3">
    <source>
        <dbReference type="Proteomes" id="UP000008022"/>
    </source>
</evidence>
<accession>A0A0E0QL48</accession>
<dbReference type="EnsemblPlants" id="ORUFI08G22670.1">
    <property type="protein sequence ID" value="ORUFI08G22670.1"/>
    <property type="gene ID" value="ORUFI08G22670"/>
</dbReference>
<sequence>MSQTHSSRTHMRKNRHLAHFQETYSKAEHDNYEKSKLELIYMGLTYATLPLRPNQYEPNVAH</sequence>
<reference evidence="2" key="2">
    <citation type="submission" date="2015-06" db="UniProtKB">
        <authorList>
            <consortium name="EnsemblPlants"/>
        </authorList>
    </citation>
    <scope>IDENTIFICATION</scope>
</reference>
<keyword evidence="3" id="KW-1185">Reference proteome</keyword>
<feature type="compositionally biased region" description="Basic residues" evidence="1">
    <location>
        <begin position="7"/>
        <end position="18"/>
    </location>
</feature>
<evidence type="ECO:0000256" key="1">
    <source>
        <dbReference type="SAM" id="MobiDB-lite"/>
    </source>
</evidence>
<reference evidence="3" key="1">
    <citation type="submission" date="2013-06" db="EMBL/GenBank/DDBJ databases">
        <authorList>
            <person name="Zhao Q."/>
        </authorList>
    </citation>
    <scope>NUCLEOTIDE SEQUENCE</scope>
    <source>
        <strain evidence="3">cv. W1943</strain>
    </source>
</reference>